<dbReference type="AlphaFoldDB" id="A0A852XCE6"/>
<feature type="transmembrane region" description="Helical" evidence="7">
    <location>
        <begin position="33"/>
        <end position="54"/>
    </location>
</feature>
<keyword evidence="3 6" id="KW-0378">Hydrolase</keyword>
<feature type="transmembrane region" description="Helical" evidence="7">
    <location>
        <begin position="66"/>
        <end position="87"/>
    </location>
</feature>
<evidence type="ECO:0000313" key="9">
    <source>
        <dbReference type="EMBL" id="NYG36161.1"/>
    </source>
</evidence>
<keyword evidence="10" id="KW-1185">Reference proteome</keyword>
<dbReference type="RefSeq" id="WP_179461715.1">
    <property type="nucleotide sequence ID" value="NZ_JACBZX010000001.1"/>
</dbReference>
<keyword evidence="5 6" id="KW-0482">Metalloprotease</keyword>
<evidence type="ECO:0000256" key="5">
    <source>
        <dbReference type="ARBA" id="ARBA00023049"/>
    </source>
</evidence>
<dbReference type="GO" id="GO:0006508">
    <property type="term" value="P:proteolysis"/>
    <property type="evidence" value="ECO:0007669"/>
    <property type="project" value="UniProtKB-KW"/>
</dbReference>
<feature type="transmembrane region" description="Helical" evidence="7">
    <location>
        <begin position="257"/>
        <end position="279"/>
    </location>
</feature>
<dbReference type="Proteomes" id="UP000592181">
    <property type="component" value="Unassembled WGS sequence"/>
</dbReference>
<accession>A0A852XCE6</accession>
<keyword evidence="4 6" id="KW-0862">Zinc</keyword>
<dbReference type="InterPro" id="IPR052173">
    <property type="entry name" value="Beta-lactam_resp_regulator"/>
</dbReference>
<dbReference type="GO" id="GO:0004222">
    <property type="term" value="F:metalloendopeptidase activity"/>
    <property type="evidence" value="ECO:0007669"/>
    <property type="project" value="InterPro"/>
</dbReference>
<protein>
    <submittedName>
        <fullName evidence="9">Zn-dependent protease with chaperone function</fullName>
    </submittedName>
</protein>
<dbReference type="Pfam" id="PF01435">
    <property type="entry name" value="Peptidase_M48"/>
    <property type="match status" value="1"/>
</dbReference>
<evidence type="ECO:0000313" key="10">
    <source>
        <dbReference type="Proteomes" id="UP000592181"/>
    </source>
</evidence>
<gene>
    <name evidence="9" type="ORF">BJY28_000630</name>
</gene>
<evidence type="ECO:0000256" key="2">
    <source>
        <dbReference type="ARBA" id="ARBA00022723"/>
    </source>
</evidence>
<reference evidence="9 10" key="1">
    <citation type="submission" date="2020-07" db="EMBL/GenBank/DDBJ databases">
        <title>Sequencing the genomes of 1000 actinobacteria strains.</title>
        <authorList>
            <person name="Klenk H.-P."/>
        </authorList>
    </citation>
    <scope>NUCLEOTIDE SEQUENCE [LARGE SCALE GENOMIC DNA]</scope>
    <source>
        <strain evidence="9 10">DSM 24723</strain>
    </source>
</reference>
<keyword evidence="7" id="KW-0472">Membrane</keyword>
<evidence type="ECO:0000259" key="8">
    <source>
        <dbReference type="Pfam" id="PF01435"/>
    </source>
</evidence>
<evidence type="ECO:0000256" key="7">
    <source>
        <dbReference type="SAM" id="Phobius"/>
    </source>
</evidence>
<evidence type="ECO:0000256" key="4">
    <source>
        <dbReference type="ARBA" id="ARBA00022833"/>
    </source>
</evidence>
<organism evidence="9 10">
    <name type="scientific">Janibacter alkaliphilus</name>
    <dbReference type="NCBI Taxonomy" id="1069963"/>
    <lineage>
        <taxon>Bacteria</taxon>
        <taxon>Bacillati</taxon>
        <taxon>Actinomycetota</taxon>
        <taxon>Actinomycetes</taxon>
        <taxon>Micrococcales</taxon>
        <taxon>Intrasporangiaceae</taxon>
        <taxon>Janibacter</taxon>
    </lineage>
</organism>
<evidence type="ECO:0000256" key="1">
    <source>
        <dbReference type="ARBA" id="ARBA00022670"/>
    </source>
</evidence>
<dbReference type="PANTHER" id="PTHR34978:SF3">
    <property type="entry name" value="SLR0241 PROTEIN"/>
    <property type="match status" value="1"/>
</dbReference>
<dbReference type="GO" id="GO:0046872">
    <property type="term" value="F:metal ion binding"/>
    <property type="evidence" value="ECO:0007669"/>
    <property type="project" value="UniProtKB-KW"/>
</dbReference>
<feature type="transmembrane region" description="Helical" evidence="7">
    <location>
        <begin position="6"/>
        <end position="26"/>
    </location>
</feature>
<evidence type="ECO:0000256" key="6">
    <source>
        <dbReference type="RuleBase" id="RU003983"/>
    </source>
</evidence>
<dbReference type="Gene3D" id="3.30.2010.10">
    <property type="entry name" value="Metalloproteases ('zincins'), catalytic domain"/>
    <property type="match status" value="1"/>
</dbReference>
<dbReference type="InterPro" id="IPR001915">
    <property type="entry name" value="Peptidase_M48"/>
</dbReference>
<comment type="cofactor">
    <cofactor evidence="6">
        <name>Zn(2+)</name>
        <dbReference type="ChEBI" id="CHEBI:29105"/>
    </cofactor>
    <text evidence="6">Binds 1 zinc ion per subunit.</text>
</comment>
<name>A0A852XCE6_9MICO</name>
<sequence length="280" mass="29719">MIPVALVVTGLALVVAPRFLAGWTGIRRTPRAALFLWQGFALSAVLCFLLAGPVALAELVGGDDPAMIAVTLLTGAVSVLVLAHLLANGRRIGRRLRAQRRDHREVIDLVARHQDGRTRVLAHDAMGAYCVPGDGARVVLTEATLQRLDDAQLDAVLAHEDAHLRERHDLVLEFFSVLHTAAPPRARAEAALAEVRLLVEVLADRAAAARTSPVVLARALVALTSARHPDGSLGAGTSTTEARIRLLVADEPAWRTALIYAAAALVVLLPLLLVGAAIIT</sequence>
<comment type="similarity">
    <text evidence="6">Belongs to the peptidase M48 family.</text>
</comment>
<feature type="domain" description="Peptidase M48" evidence="8">
    <location>
        <begin position="104"/>
        <end position="172"/>
    </location>
</feature>
<keyword evidence="7" id="KW-1133">Transmembrane helix</keyword>
<keyword evidence="7" id="KW-0812">Transmembrane</keyword>
<dbReference type="PANTHER" id="PTHR34978">
    <property type="entry name" value="POSSIBLE SENSOR-TRANSDUCER PROTEIN BLAR"/>
    <property type="match status" value="1"/>
</dbReference>
<dbReference type="EMBL" id="JACBZX010000001">
    <property type="protein sequence ID" value="NYG36161.1"/>
    <property type="molecule type" value="Genomic_DNA"/>
</dbReference>
<dbReference type="CDD" id="cd07326">
    <property type="entry name" value="M56_BlaR1_MecR1_like"/>
    <property type="match status" value="1"/>
</dbReference>
<proteinExistence type="inferred from homology"/>
<keyword evidence="1 6" id="KW-0645">Protease</keyword>
<comment type="caution">
    <text evidence="9">The sequence shown here is derived from an EMBL/GenBank/DDBJ whole genome shotgun (WGS) entry which is preliminary data.</text>
</comment>
<evidence type="ECO:0000256" key="3">
    <source>
        <dbReference type="ARBA" id="ARBA00022801"/>
    </source>
</evidence>
<keyword evidence="2" id="KW-0479">Metal-binding</keyword>